<gene>
    <name evidence="1" type="ORF">ACZ87_01321</name>
</gene>
<protein>
    <submittedName>
        <fullName evidence="1">Uncharacterized protein</fullName>
    </submittedName>
</protein>
<name>A0A328TVM1_9GAMM</name>
<dbReference type="EMBL" id="LJAM02000089">
    <property type="protein sequence ID" value="RAP71856.1"/>
    <property type="molecule type" value="Genomic_DNA"/>
</dbReference>
<keyword evidence="2" id="KW-1185">Reference proteome</keyword>
<comment type="caution">
    <text evidence="1">The sequence shown here is derived from an EMBL/GenBank/DDBJ whole genome shotgun (WGS) entry which is preliminary data.</text>
</comment>
<proteinExistence type="predicted"/>
<dbReference type="Proteomes" id="UP000244334">
    <property type="component" value="Unassembled WGS sequence"/>
</dbReference>
<dbReference type="AlphaFoldDB" id="A0A328TVM1"/>
<evidence type="ECO:0000313" key="1">
    <source>
        <dbReference type="EMBL" id="RAP71856.1"/>
    </source>
</evidence>
<sequence length="41" mass="4087">MMSAYAAAGLNDAGGGVRPSVLRTGNIGCLSGQTSTMVKNE</sequence>
<reference evidence="1" key="1">
    <citation type="submission" date="2018-04" db="EMBL/GenBank/DDBJ databases">
        <title>Genomes of the Obligate Erwinia dacicola and Facultative Enterobacter sp. OLF Endosymbionts of the Olive Fruit fly, Bactrocera oleae.</title>
        <authorList>
            <person name="Estes A.M."/>
            <person name="Hearn D.J."/>
            <person name="Agarwal S."/>
            <person name="Pierson E.A."/>
            <person name="Dunning-Hotopp J.C."/>
        </authorList>
    </citation>
    <scope>NUCLEOTIDE SEQUENCE [LARGE SCALE GENOMIC DNA]</scope>
    <source>
        <strain evidence="1">Oroville</strain>
    </source>
</reference>
<evidence type="ECO:0000313" key="2">
    <source>
        <dbReference type="Proteomes" id="UP000244334"/>
    </source>
</evidence>
<accession>A0A328TVM1</accession>
<organism evidence="1 2">
    <name type="scientific">Candidatus Erwinia dacicola</name>
    <dbReference type="NCBI Taxonomy" id="252393"/>
    <lineage>
        <taxon>Bacteria</taxon>
        <taxon>Pseudomonadati</taxon>
        <taxon>Pseudomonadota</taxon>
        <taxon>Gammaproteobacteria</taxon>
        <taxon>Enterobacterales</taxon>
        <taxon>Erwiniaceae</taxon>
        <taxon>Erwinia</taxon>
    </lineage>
</organism>